<proteinExistence type="predicted"/>
<evidence type="ECO:0000313" key="2">
    <source>
        <dbReference type="EMBL" id="CDX17598.1"/>
    </source>
</evidence>
<feature type="region of interest" description="Disordered" evidence="1">
    <location>
        <begin position="64"/>
        <end position="90"/>
    </location>
</feature>
<name>A0A090DTJ7_MESPL</name>
<dbReference type="Proteomes" id="UP000046373">
    <property type="component" value="Unassembled WGS sequence"/>
</dbReference>
<sequence>MAENLAKLSKIENNSRHNCIRYHLFYLCKNIDKNTADFLCTICLFSGTIIRVANWFDAGARTCNEPSGRGSAEGVSDELRRQRSRRSFLL</sequence>
<dbReference type="EMBL" id="CCNB01000003">
    <property type="protein sequence ID" value="CDX17598.1"/>
    <property type="molecule type" value="Genomic_DNA"/>
</dbReference>
<evidence type="ECO:0000256" key="1">
    <source>
        <dbReference type="SAM" id="MobiDB-lite"/>
    </source>
</evidence>
<gene>
    <name evidence="2" type="ORF">MPLDJ20_110123</name>
</gene>
<organism evidence="2 3">
    <name type="scientific">Mesorhizobium plurifarium</name>
    <dbReference type="NCBI Taxonomy" id="69974"/>
    <lineage>
        <taxon>Bacteria</taxon>
        <taxon>Pseudomonadati</taxon>
        <taxon>Pseudomonadota</taxon>
        <taxon>Alphaproteobacteria</taxon>
        <taxon>Hyphomicrobiales</taxon>
        <taxon>Phyllobacteriaceae</taxon>
        <taxon>Mesorhizobium</taxon>
    </lineage>
</organism>
<reference evidence="2 3" key="1">
    <citation type="submission" date="2014-08" db="EMBL/GenBank/DDBJ databases">
        <authorList>
            <person name="Moulin Lionel"/>
        </authorList>
    </citation>
    <scope>NUCLEOTIDE SEQUENCE [LARGE SCALE GENOMIC DNA]</scope>
</reference>
<accession>A0A090DTJ7</accession>
<protein>
    <submittedName>
        <fullName evidence="2">Uncharacterized protein</fullName>
    </submittedName>
</protein>
<evidence type="ECO:0000313" key="3">
    <source>
        <dbReference type="Proteomes" id="UP000046373"/>
    </source>
</evidence>
<dbReference type="AlphaFoldDB" id="A0A090DTJ7"/>